<feature type="transmembrane region" description="Helical" evidence="1">
    <location>
        <begin position="134"/>
        <end position="157"/>
    </location>
</feature>
<keyword evidence="3" id="KW-1185">Reference proteome</keyword>
<sequence length="288" mass="32817">MSEKQTRCPKCSTVYKVTLSQLSVAQGMVCCPKCVINFNALTNLLESPSNETIPATTNRSLFSSIQPDSTFAEKQMQILSIFDQKIENSNIDLLTYLNNLNYFNTEPVTALPNLNLSEDALLIDEEAADKQHGWLYYTLWGIGNIVLILVFAFQILWFNPKLMHDSPVLNKIFNTACTVVTCKMRDRQYKNLNFEKITLRRAEQNSTRFSGILINQNKHSILLPSIQVVLKDNNDVVISNTTLKPDEYLVDSLKTIQRIPSNSPFKFDFTVPKSRNSFTNYSLEIVQP</sequence>
<keyword evidence="1" id="KW-1133">Transmembrane helix</keyword>
<keyword evidence="1" id="KW-0472">Membrane</keyword>
<dbReference type="Proteomes" id="UP000325177">
    <property type="component" value="Chromosome"/>
</dbReference>
<dbReference type="InterPro" id="IPR011723">
    <property type="entry name" value="Znf/thioredoxin_put"/>
</dbReference>
<dbReference type="EMBL" id="CP043909">
    <property type="protein sequence ID" value="QER39998.1"/>
    <property type="molecule type" value="Genomic_DNA"/>
</dbReference>
<dbReference type="AlphaFoldDB" id="A0A5P1UUK3"/>
<dbReference type="NCBIfam" id="TIGR02098">
    <property type="entry name" value="MJ0042_CXXC"/>
    <property type="match status" value="1"/>
</dbReference>
<accession>A0A5P1UUK3</accession>
<evidence type="ECO:0000313" key="3">
    <source>
        <dbReference type="Proteomes" id="UP000325177"/>
    </source>
</evidence>
<gene>
    <name evidence="2" type="ORF">F2A31_09805</name>
</gene>
<dbReference type="Pfam" id="PF11906">
    <property type="entry name" value="DUF3426"/>
    <property type="match status" value="1"/>
</dbReference>
<dbReference type="KEGG" id="asue:F2A31_09805"/>
<dbReference type="GeneID" id="56329638"/>
<dbReference type="InterPro" id="IPR021834">
    <property type="entry name" value="DUF3426"/>
</dbReference>
<proteinExistence type="predicted"/>
<evidence type="ECO:0000256" key="1">
    <source>
        <dbReference type="SAM" id="Phobius"/>
    </source>
</evidence>
<organism evidence="2 3">
    <name type="scientific">Acinetobacter suaedae</name>
    <dbReference type="NCBI Taxonomy" id="2609668"/>
    <lineage>
        <taxon>Bacteria</taxon>
        <taxon>Pseudomonadati</taxon>
        <taxon>Pseudomonadota</taxon>
        <taxon>Gammaproteobacteria</taxon>
        <taxon>Moraxellales</taxon>
        <taxon>Moraxellaceae</taxon>
        <taxon>Acinetobacter</taxon>
    </lineage>
</organism>
<reference evidence="2 3" key="1">
    <citation type="submission" date="2019-09" db="EMBL/GenBank/DDBJ databases">
        <title>Acinetobacter sp. C16S1 isolated from saline soil.</title>
        <authorList>
            <person name="Xu L."/>
            <person name="Sun J.-Q."/>
        </authorList>
    </citation>
    <scope>NUCLEOTIDE SEQUENCE [LARGE SCALE GENOMIC DNA]</scope>
    <source>
        <strain evidence="2 3">C16S1</strain>
    </source>
</reference>
<keyword evidence="1" id="KW-0812">Transmembrane</keyword>
<evidence type="ECO:0000313" key="2">
    <source>
        <dbReference type="EMBL" id="QER39998.1"/>
    </source>
</evidence>
<name>A0A5P1UUK3_9GAMM</name>
<protein>
    <submittedName>
        <fullName evidence="2">DUF3426 domain-containing protein</fullName>
    </submittedName>
</protein>
<dbReference type="RefSeq" id="WP_113997453.1">
    <property type="nucleotide sequence ID" value="NZ_CP043909.1"/>
</dbReference>